<comment type="similarity">
    <text evidence="2">Belongs to the outer membrane factor (OMF) (TC 1.B.17) family.</text>
</comment>
<dbReference type="STRING" id="749551.HMPREF9555_01042"/>
<evidence type="ECO:0000256" key="6">
    <source>
        <dbReference type="ARBA" id="ARBA00023136"/>
    </source>
</evidence>
<keyword evidence="4" id="KW-1134">Transmembrane beta strand</keyword>
<keyword evidence="11" id="KW-1185">Reference proteome</keyword>
<feature type="coiled-coil region" evidence="8">
    <location>
        <begin position="338"/>
        <end position="397"/>
    </location>
</feature>
<keyword evidence="5" id="KW-0812">Transmembrane</keyword>
<dbReference type="GO" id="GO:1990281">
    <property type="term" value="C:efflux pump complex"/>
    <property type="evidence" value="ECO:0007669"/>
    <property type="project" value="TreeGrafter"/>
</dbReference>
<dbReference type="InterPro" id="IPR051906">
    <property type="entry name" value="TolC-like"/>
</dbReference>
<accession>E7N232</accession>
<evidence type="ECO:0000313" key="10">
    <source>
        <dbReference type="EMBL" id="EFW29814.1"/>
    </source>
</evidence>
<evidence type="ECO:0000256" key="7">
    <source>
        <dbReference type="ARBA" id="ARBA00023237"/>
    </source>
</evidence>
<dbReference type="SUPFAM" id="SSF56954">
    <property type="entry name" value="Outer membrane efflux proteins (OEP)"/>
    <property type="match status" value="1"/>
</dbReference>
<keyword evidence="7" id="KW-0998">Cell outer membrane</keyword>
<dbReference type="Gene3D" id="1.20.1600.10">
    <property type="entry name" value="Outer membrane efflux proteins (OEP)"/>
    <property type="match status" value="1"/>
</dbReference>
<evidence type="ECO:0000256" key="1">
    <source>
        <dbReference type="ARBA" id="ARBA00004442"/>
    </source>
</evidence>
<dbReference type="GO" id="GO:0015288">
    <property type="term" value="F:porin activity"/>
    <property type="evidence" value="ECO:0007669"/>
    <property type="project" value="TreeGrafter"/>
</dbReference>
<dbReference type="GO" id="GO:0015562">
    <property type="term" value="F:efflux transmembrane transporter activity"/>
    <property type="evidence" value="ECO:0007669"/>
    <property type="project" value="InterPro"/>
</dbReference>
<evidence type="ECO:0000313" key="11">
    <source>
        <dbReference type="Proteomes" id="UP000004633"/>
    </source>
</evidence>
<dbReference type="Proteomes" id="UP000004633">
    <property type="component" value="Unassembled WGS sequence"/>
</dbReference>
<comment type="subcellular location">
    <subcellularLocation>
        <location evidence="1">Cell outer membrane</location>
    </subcellularLocation>
</comment>
<feature type="signal peptide" evidence="9">
    <location>
        <begin position="1"/>
        <end position="37"/>
    </location>
</feature>
<evidence type="ECO:0000256" key="9">
    <source>
        <dbReference type="SAM" id="SignalP"/>
    </source>
</evidence>
<keyword evidence="6" id="KW-0472">Membrane</keyword>
<name>E7N232_9FIRM</name>
<evidence type="ECO:0000256" key="2">
    <source>
        <dbReference type="ARBA" id="ARBA00007613"/>
    </source>
</evidence>
<proteinExistence type="inferred from homology"/>
<dbReference type="AlphaFoldDB" id="E7N232"/>
<evidence type="ECO:0000256" key="5">
    <source>
        <dbReference type="ARBA" id="ARBA00022692"/>
    </source>
</evidence>
<gene>
    <name evidence="10" type="ORF">HMPREF9555_01042</name>
</gene>
<dbReference type="PANTHER" id="PTHR30026">
    <property type="entry name" value="OUTER MEMBRANE PROTEIN TOLC"/>
    <property type="match status" value="1"/>
</dbReference>
<dbReference type="PANTHER" id="PTHR30026:SF20">
    <property type="entry name" value="OUTER MEMBRANE PROTEIN TOLC"/>
    <property type="match status" value="1"/>
</dbReference>
<organism evidence="10 11">
    <name type="scientific">Selenomonas artemidis F0399</name>
    <dbReference type="NCBI Taxonomy" id="749551"/>
    <lineage>
        <taxon>Bacteria</taxon>
        <taxon>Bacillati</taxon>
        <taxon>Bacillota</taxon>
        <taxon>Negativicutes</taxon>
        <taxon>Selenomonadales</taxon>
        <taxon>Selenomonadaceae</taxon>
        <taxon>Selenomonas</taxon>
    </lineage>
</organism>
<dbReference type="InterPro" id="IPR003423">
    <property type="entry name" value="OMP_efflux"/>
</dbReference>
<dbReference type="GO" id="GO:0009279">
    <property type="term" value="C:cell outer membrane"/>
    <property type="evidence" value="ECO:0007669"/>
    <property type="project" value="UniProtKB-SubCell"/>
</dbReference>
<dbReference type="HOGENOM" id="CLU_012817_10_6_9"/>
<comment type="caution">
    <text evidence="10">The sequence shown here is derived from an EMBL/GenBank/DDBJ whole genome shotgun (WGS) entry which is preliminary data.</text>
</comment>
<sequence length="516" mass="55976">MDEEERVLNKGKKFAKRLARALALTAAIGLFTGTVSAETVKVSLSDSVQMALDNNRTIKESLTDVDSARWALSKANRSMGPTLTWESTANRIGGEAYDQARLTGIKYDYNYGNTGTVSMPVYNATLNAQRKAARYGLNSADLTLEQTKQSIRLTATTDYFNILQARNLVKVREDAVATMTTHLSDVNAQLRVGTVARADVLASEVDLANAKQALTTAQNNYQVAVATLNNVIGLPTDTELQIDDELRYTKYDLALEDCTDYGLLYRADAAAAHYAVKQAEASVRAAEAGYHPTVSAAATRSIAGENAFKDDHTSSNQWAAGLSLSWNLFDNGVTAAQVRSAKASLRKAEEARAATEEQVRLDIRTAYLNLRAAEQNIATTETAVAQAEENYKIARVRYNAGVGTNLEVMRASDDLTTARMNYYTALYSYNTGKATLDSAMGVPVDLDAMQYRAAEEEGKRAKGAREAARLHDDALFETPKGDTVRETPGVPTSASAAQAVQHVNAAHDAYDKSMSK</sequence>
<evidence type="ECO:0000256" key="3">
    <source>
        <dbReference type="ARBA" id="ARBA00022448"/>
    </source>
</evidence>
<dbReference type="EMBL" id="AECV01000016">
    <property type="protein sequence ID" value="EFW29814.1"/>
    <property type="molecule type" value="Genomic_DNA"/>
</dbReference>
<dbReference type="Pfam" id="PF02321">
    <property type="entry name" value="OEP"/>
    <property type="match status" value="2"/>
</dbReference>
<keyword evidence="3" id="KW-0813">Transport</keyword>
<reference evidence="10 11" key="1">
    <citation type="submission" date="2010-08" db="EMBL/GenBank/DDBJ databases">
        <authorList>
            <person name="Weinstock G."/>
            <person name="Sodergren E."/>
            <person name="Clifton S."/>
            <person name="Fulton L."/>
            <person name="Fulton B."/>
            <person name="Courtney L."/>
            <person name="Fronick C."/>
            <person name="Harrison M."/>
            <person name="Strong C."/>
            <person name="Farmer C."/>
            <person name="Delahaunty K."/>
            <person name="Markovic C."/>
            <person name="Hall O."/>
            <person name="Minx P."/>
            <person name="Tomlinson C."/>
            <person name="Mitreva M."/>
            <person name="Hou S."/>
            <person name="Chen J."/>
            <person name="Wollam A."/>
            <person name="Pepin K.H."/>
            <person name="Johnson M."/>
            <person name="Bhonagiri V."/>
            <person name="Zhang X."/>
            <person name="Suruliraj S."/>
            <person name="Warren W."/>
            <person name="Chinwalla A."/>
            <person name="Mardis E.R."/>
            <person name="Wilson R.K."/>
        </authorList>
    </citation>
    <scope>NUCLEOTIDE SEQUENCE [LARGE SCALE GENOMIC DNA]</scope>
    <source>
        <strain evidence="10 11">F0399</strain>
    </source>
</reference>
<evidence type="ECO:0000256" key="8">
    <source>
        <dbReference type="SAM" id="Coils"/>
    </source>
</evidence>
<keyword evidence="8" id="KW-0175">Coiled coil</keyword>
<feature type="chain" id="PRO_5003219395" evidence="9">
    <location>
        <begin position="38"/>
        <end position="516"/>
    </location>
</feature>
<keyword evidence="9" id="KW-0732">Signal</keyword>
<dbReference type="RefSeq" id="WP_009349708.1">
    <property type="nucleotide sequence ID" value="NZ_GL638136.1"/>
</dbReference>
<evidence type="ECO:0000256" key="4">
    <source>
        <dbReference type="ARBA" id="ARBA00022452"/>
    </source>
</evidence>
<protein>
    <submittedName>
        <fullName evidence="10">Outer membrane efflux protein</fullName>
    </submittedName>
</protein>